<accession>A0A6I3XJQ9</accession>
<comment type="caution">
    <text evidence="5">The sequence shown here is derived from an EMBL/GenBank/DDBJ whole genome shotgun (WGS) entry which is preliminary data.</text>
</comment>
<dbReference type="AlphaFoldDB" id="A0A6I3XJQ9"/>
<proteinExistence type="predicted"/>
<feature type="transmembrane region" description="Helical" evidence="1">
    <location>
        <begin position="160"/>
        <end position="176"/>
    </location>
</feature>
<evidence type="ECO:0000256" key="2">
    <source>
        <dbReference type="SAM" id="SignalP"/>
    </source>
</evidence>
<dbReference type="SUPFAM" id="SSF49384">
    <property type="entry name" value="Carbohydrate-binding domain"/>
    <property type="match status" value="1"/>
</dbReference>
<sequence length="185" mass="18704">MSGWKKYLGAALLSAASVQAYAAALTPVVSPNPATVGQTVVLDIQLSDVTDLYTYQFSFSFDPSVLQVTGVTASNFLGGETFPGDIDNTAGKISYAAGTLIGPVPGVSGTGSLGTISFLAIGAGSSALTFSETLFFNSGGDDIATSLNSASLQVSAVPEPATYLMLGVGLIGVAALRRRQLAGRA</sequence>
<dbReference type="OrthoDB" id="8904568at2"/>
<dbReference type="Pfam" id="PF00963">
    <property type="entry name" value="Cohesin"/>
    <property type="match status" value="1"/>
</dbReference>
<name>A0A6I3XJQ9_9BURK</name>
<dbReference type="RefSeq" id="WP_155707952.1">
    <property type="nucleotide sequence ID" value="NZ_BMWU01000052.1"/>
</dbReference>
<feature type="domain" description="Cohesin" evidence="3">
    <location>
        <begin position="34"/>
        <end position="146"/>
    </location>
</feature>
<keyword evidence="1" id="KW-1133">Transmembrane helix</keyword>
<dbReference type="GO" id="GO:0000272">
    <property type="term" value="P:polysaccharide catabolic process"/>
    <property type="evidence" value="ECO:0007669"/>
    <property type="project" value="InterPro"/>
</dbReference>
<evidence type="ECO:0000256" key="1">
    <source>
        <dbReference type="SAM" id="Phobius"/>
    </source>
</evidence>
<dbReference type="InterPro" id="IPR008965">
    <property type="entry name" value="CBM2/CBM3_carb-bd_dom_sf"/>
</dbReference>
<feature type="chain" id="PRO_5026123017" evidence="2">
    <location>
        <begin position="23"/>
        <end position="185"/>
    </location>
</feature>
<evidence type="ECO:0000313" key="5">
    <source>
        <dbReference type="EMBL" id="MUI11945.1"/>
    </source>
</evidence>
<dbReference type="NCBIfam" id="TIGR02595">
    <property type="entry name" value="PEP_CTERM"/>
    <property type="match status" value="1"/>
</dbReference>
<evidence type="ECO:0000313" key="6">
    <source>
        <dbReference type="Proteomes" id="UP000431684"/>
    </source>
</evidence>
<dbReference type="InterPro" id="IPR013424">
    <property type="entry name" value="Ice-binding_C"/>
</dbReference>
<keyword evidence="1" id="KW-0812">Transmembrane</keyword>
<reference evidence="5 6" key="1">
    <citation type="submission" date="2019-11" db="EMBL/GenBank/DDBJ databases">
        <title>Draft Genome Sequences of Six Type Strains of the Genus Massilia.</title>
        <authorList>
            <person name="Miess H."/>
            <person name="Frediansyah A."/>
            <person name="Goeker M."/>
            <person name="Gross H."/>
        </authorList>
    </citation>
    <scope>NUCLEOTIDE SEQUENCE [LARGE SCALE GENOMIC DNA]</scope>
    <source>
        <strain evidence="5 6">DSM 17513</strain>
    </source>
</reference>
<evidence type="ECO:0000259" key="3">
    <source>
        <dbReference type="Pfam" id="PF00963"/>
    </source>
</evidence>
<dbReference type="GO" id="GO:0030246">
    <property type="term" value="F:carbohydrate binding"/>
    <property type="evidence" value="ECO:0007669"/>
    <property type="project" value="InterPro"/>
</dbReference>
<keyword evidence="1" id="KW-0472">Membrane</keyword>
<evidence type="ECO:0000259" key="4">
    <source>
        <dbReference type="Pfam" id="PF07589"/>
    </source>
</evidence>
<dbReference type="EMBL" id="WNWM01000002">
    <property type="protein sequence ID" value="MUI11945.1"/>
    <property type="molecule type" value="Genomic_DNA"/>
</dbReference>
<feature type="signal peptide" evidence="2">
    <location>
        <begin position="1"/>
        <end position="22"/>
    </location>
</feature>
<protein>
    <submittedName>
        <fullName evidence="5">PEP-CTERM sorting domain-containing protein</fullName>
    </submittedName>
</protein>
<organism evidence="5 6">
    <name type="scientific">Pseudoduganella dura</name>
    <dbReference type="NCBI Taxonomy" id="321982"/>
    <lineage>
        <taxon>Bacteria</taxon>
        <taxon>Pseudomonadati</taxon>
        <taxon>Pseudomonadota</taxon>
        <taxon>Betaproteobacteria</taxon>
        <taxon>Burkholderiales</taxon>
        <taxon>Oxalobacteraceae</taxon>
        <taxon>Telluria group</taxon>
        <taxon>Pseudoduganella</taxon>
    </lineage>
</organism>
<dbReference type="Proteomes" id="UP000431684">
    <property type="component" value="Unassembled WGS sequence"/>
</dbReference>
<dbReference type="InterPro" id="IPR002102">
    <property type="entry name" value="Cohesin_dom"/>
</dbReference>
<dbReference type="CDD" id="cd08547">
    <property type="entry name" value="Type_II_cohesin"/>
    <property type="match status" value="1"/>
</dbReference>
<keyword evidence="2" id="KW-0732">Signal</keyword>
<keyword evidence="6" id="KW-1185">Reference proteome</keyword>
<gene>
    <name evidence="5" type="ORF">GJV26_05545</name>
</gene>
<dbReference type="Pfam" id="PF07589">
    <property type="entry name" value="PEP-CTERM"/>
    <property type="match status" value="1"/>
</dbReference>
<dbReference type="Gene3D" id="2.60.40.680">
    <property type="match status" value="1"/>
</dbReference>
<feature type="domain" description="Ice-binding protein C-terminal" evidence="4">
    <location>
        <begin position="156"/>
        <end position="179"/>
    </location>
</feature>